<gene>
    <name evidence="6" type="ORF">SAPINGB_P003493</name>
</gene>
<comment type="cofactor">
    <cofactor evidence="1">
        <name>FMN</name>
        <dbReference type="ChEBI" id="CHEBI:58210"/>
    </cofactor>
</comment>
<dbReference type="AlphaFoldDB" id="A0A5E8BRZ4"/>
<dbReference type="InterPro" id="IPR012349">
    <property type="entry name" value="Split_barrel_FMN-bd"/>
</dbReference>
<dbReference type="SUPFAM" id="SSF50475">
    <property type="entry name" value="FMN-binding split barrel"/>
    <property type="match status" value="1"/>
</dbReference>
<dbReference type="PANTHER" id="PTHR33798:SF5">
    <property type="entry name" value="FLAVIN REDUCTASE LIKE DOMAIN-CONTAINING PROTEIN"/>
    <property type="match status" value="1"/>
</dbReference>
<accession>A0A5E8BRZ4</accession>
<keyword evidence="7" id="KW-1185">Reference proteome</keyword>
<dbReference type="PANTHER" id="PTHR33798">
    <property type="entry name" value="FLAVOPROTEIN OXYGENASE"/>
    <property type="match status" value="1"/>
</dbReference>
<dbReference type="InterPro" id="IPR002563">
    <property type="entry name" value="Flavin_Rdtase-like_dom"/>
</dbReference>
<keyword evidence="2" id="KW-0285">Flavoprotein</keyword>
<dbReference type="SMART" id="SM00903">
    <property type="entry name" value="Flavin_Reduct"/>
    <property type="match status" value="1"/>
</dbReference>
<organism evidence="6 7">
    <name type="scientific">Magnusiomyces paraingens</name>
    <dbReference type="NCBI Taxonomy" id="2606893"/>
    <lineage>
        <taxon>Eukaryota</taxon>
        <taxon>Fungi</taxon>
        <taxon>Dikarya</taxon>
        <taxon>Ascomycota</taxon>
        <taxon>Saccharomycotina</taxon>
        <taxon>Dipodascomycetes</taxon>
        <taxon>Dipodascales</taxon>
        <taxon>Dipodascaceae</taxon>
        <taxon>Magnusiomyces</taxon>
    </lineage>
</organism>
<evidence type="ECO:0000256" key="4">
    <source>
        <dbReference type="ARBA" id="ARBA00038054"/>
    </source>
</evidence>
<evidence type="ECO:0000313" key="7">
    <source>
        <dbReference type="Proteomes" id="UP000398389"/>
    </source>
</evidence>
<keyword evidence="3" id="KW-0288">FMN</keyword>
<dbReference type="Gene3D" id="2.30.110.10">
    <property type="entry name" value="Electron Transport, Fmn-binding Protein, Chain A"/>
    <property type="match status" value="1"/>
</dbReference>
<comment type="similarity">
    <text evidence="4">Belongs to the flavoredoxin family.</text>
</comment>
<protein>
    <recommendedName>
        <fullName evidence="5">Flavin reductase like domain-containing protein</fullName>
    </recommendedName>
</protein>
<reference evidence="6 7" key="1">
    <citation type="submission" date="2019-09" db="EMBL/GenBank/DDBJ databases">
        <authorList>
            <person name="Brejova B."/>
        </authorList>
    </citation>
    <scope>NUCLEOTIDE SEQUENCE [LARGE SCALE GENOMIC DNA]</scope>
</reference>
<dbReference type="RefSeq" id="XP_031854102.1">
    <property type="nucleotide sequence ID" value="XM_031998211.1"/>
</dbReference>
<sequence length="312" mass="34668">MLTKQFRPFFIVSKLPFFVRTMSSSSTIPPRDSVKRHAHSDFEIVQEARPKFDADHHLFYTKSPNAENWKPGQGANSDDWKKHKKIDFDPYAEGRSPINNYKLMVSGITPRPIAFISTISKDGVTNLAPFSYFEVVNSDPIIFTVGISKGTGFEKDTASNLKATGEATINIISEWFIEAANFTCTNAPRNVSEWPLSGLTKAKSVKVAPALVAESAFSVEVKVRQVVEFTSHRTGNASGELFILEGVHVHVREDVVDEELANVDLAKLKPVARCGGITYTPAIQAFEIPRPAYEVEVEPKPEVKALLENEEK</sequence>
<evidence type="ECO:0000256" key="3">
    <source>
        <dbReference type="ARBA" id="ARBA00022643"/>
    </source>
</evidence>
<evidence type="ECO:0000256" key="2">
    <source>
        <dbReference type="ARBA" id="ARBA00022630"/>
    </source>
</evidence>
<evidence type="ECO:0000259" key="5">
    <source>
        <dbReference type="SMART" id="SM00903"/>
    </source>
</evidence>
<dbReference type="GO" id="GO:0010181">
    <property type="term" value="F:FMN binding"/>
    <property type="evidence" value="ECO:0007669"/>
    <property type="project" value="InterPro"/>
</dbReference>
<dbReference type="OrthoDB" id="10250990at2759"/>
<name>A0A5E8BRZ4_9ASCO</name>
<evidence type="ECO:0000313" key="6">
    <source>
        <dbReference type="EMBL" id="VVT53279.1"/>
    </source>
</evidence>
<dbReference type="EMBL" id="CABVLU010000003">
    <property type="protein sequence ID" value="VVT53279.1"/>
    <property type="molecule type" value="Genomic_DNA"/>
</dbReference>
<dbReference type="GeneID" id="43582311"/>
<feature type="domain" description="Flavin reductase like" evidence="5">
    <location>
        <begin position="106"/>
        <end position="264"/>
    </location>
</feature>
<evidence type="ECO:0000256" key="1">
    <source>
        <dbReference type="ARBA" id="ARBA00001917"/>
    </source>
</evidence>
<proteinExistence type="inferred from homology"/>
<dbReference type="Proteomes" id="UP000398389">
    <property type="component" value="Unassembled WGS sequence"/>
</dbReference>
<dbReference type="Pfam" id="PF01613">
    <property type="entry name" value="Flavin_Reduct"/>
    <property type="match status" value="1"/>
</dbReference>